<accession>A0A9W7EH69</accession>
<sequence length="431" mass="47242">MLIPSIKSPPHTQNPQSANSQEGGAEFLTISLAPDLPPIAGLKKPALDTSPKIPQHKASAESEGPYIPPLLQGCGRNRVKTDPPRLETTQQQPLLSQQREQEKQVEDVLQLVGGRRASLDPCFRDKIRSETLIKPSPEVEPPSPPPPTAGANLKRRKSLSASVETSGDKAKASTSFLLRRSNSNASNNVKRSNSNVSNVSSNSNISSNSESSSSGSDDNDPNNRSYRGSVPDPNSYDSPDSRSSRRKSFPGRRRSIDINATELAALRLKLYVTKNIGILPNVTKIIKTYEELEKLKPGMGSLDQLQRTHPDVDYETWEKGLWAVKARIKEIEEASKTSSSANINTSEDCVSSTTYSAAEILTENNSNNEYIGDPFAGSDVGSATAPGSPTTVEMLRAIEQFDEKRKETEKLEMEMERLARQQRQNSEREGD</sequence>
<name>A0A9W7EH69_9STRA</name>
<evidence type="ECO:0000256" key="2">
    <source>
        <dbReference type="SAM" id="MobiDB-lite"/>
    </source>
</evidence>
<feature type="compositionally biased region" description="Polar residues" evidence="2">
    <location>
        <begin position="10"/>
        <end position="22"/>
    </location>
</feature>
<keyword evidence="1" id="KW-0175">Coiled coil</keyword>
<dbReference type="Proteomes" id="UP001165122">
    <property type="component" value="Unassembled WGS sequence"/>
</dbReference>
<feature type="compositionally biased region" description="Basic and acidic residues" evidence="2">
    <location>
        <begin position="122"/>
        <end position="131"/>
    </location>
</feature>
<protein>
    <submittedName>
        <fullName evidence="3">Uncharacterized protein</fullName>
    </submittedName>
</protein>
<feature type="coiled-coil region" evidence="1">
    <location>
        <begin position="394"/>
        <end position="428"/>
    </location>
</feature>
<feature type="compositionally biased region" description="Low complexity" evidence="2">
    <location>
        <begin position="86"/>
        <end position="98"/>
    </location>
</feature>
<evidence type="ECO:0000313" key="3">
    <source>
        <dbReference type="EMBL" id="GMH78783.1"/>
    </source>
</evidence>
<evidence type="ECO:0000313" key="4">
    <source>
        <dbReference type="Proteomes" id="UP001165122"/>
    </source>
</evidence>
<proteinExistence type="predicted"/>
<dbReference type="AlphaFoldDB" id="A0A9W7EH69"/>
<feature type="compositionally biased region" description="Low complexity" evidence="2">
    <location>
        <begin position="180"/>
        <end position="238"/>
    </location>
</feature>
<reference evidence="4" key="1">
    <citation type="journal article" date="2023" name="Commun. Biol.">
        <title>Genome analysis of Parmales, the sister group of diatoms, reveals the evolutionary specialization of diatoms from phago-mixotrophs to photoautotrophs.</title>
        <authorList>
            <person name="Ban H."/>
            <person name="Sato S."/>
            <person name="Yoshikawa S."/>
            <person name="Yamada K."/>
            <person name="Nakamura Y."/>
            <person name="Ichinomiya M."/>
            <person name="Sato N."/>
            <person name="Blanc-Mathieu R."/>
            <person name="Endo H."/>
            <person name="Kuwata A."/>
            <person name="Ogata H."/>
        </authorList>
    </citation>
    <scope>NUCLEOTIDE SEQUENCE [LARGE SCALE GENOMIC DNA]</scope>
    <source>
        <strain evidence="4">NIES 3700</strain>
    </source>
</reference>
<keyword evidence="4" id="KW-1185">Reference proteome</keyword>
<dbReference type="EMBL" id="BRXW01000909">
    <property type="protein sequence ID" value="GMH78783.1"/>
    <property type="molecule type" value="Genomic_DNA"/>
</dbReference>
<evidence type="ECO:0000256" key="1">
    <source>
        <dbReference type="SAM" id="Coils"/>
    </source>
</evidence>
<comment type="caution">
    <text evidence="3">The sequence shown here is derived from an EMBL/GenBank/DDBJ whole genome shotgun (WGS) entry which is preliminary data.</text>
</comment>
<organism evidence="3 4">
    <name type="scientific">Triparma laevis f. longispina</name>
    <dbReference type="NCBI Taxonomy" id="1714387"/>
    <lineage>
        <taxon>Eukaryota</taxon>
        <taxon>Sar</taxon>
        <taxon>Stramenopiles</taxon>
        <taxon>Ochrophyta</taxon>
        <taxon>Bolidophyceae</taxon>
        <taxon>Parmales</taxon>
        <taxon>Triparmaceae</taxon>
        <taxon>Triparma</taxon>
    </lineage>
</organism>
<gene>
    <name evidence="3" type="ORF">TrLO_g1482</name>
</gene>
<feature type="region of interest" description="Disordered" evidence="2">
    <location>
        <begin position="1"/>
        <end position="252"/>
    </location>
</feature>
<feature type="compositionally biased region" description="Pro residues" evidence="2">
    <location>
        <begin position="138"/>
        <end position="148"/>
    </location>
</feature>